<dbReference type="InterPro" id="IPR008930">
    <property type="entry name" value="Terpenoid_cyclase/PrenylTrfase"/>
</dbReference>
<feature type="domain" description="Squalene cyclase C-terminal" evidence="1">
    <location>
        <begin position="321"/>
        <end position="447"/>
    </location>
</feature>
<dbReference type="Gene3D" id="1.50.10.20">
    <property type="match status" value="2"/>
</dbReference>
<reference evidence="2" key="1">
    <citation type="submission" date="2016-12" db="EMBL/GenBank/DDBJ databases">
        <title>Identification of nocamycin biosynthetic gene cluster from Saccharothrix syringae NRRL B-16468 and generation of new nocamycin derivatives by manipulating gene cluster.</title>
        <authorList>
            <person name="Mo X."/>
            <person name="Shi C."/>
            <person name="Gui C."/>
            <person name="Ju J."/>
            <person name="Wang Q."/>
        </authorList>
    </citation>
    <scope>NUCLEOTIDE SEQUENCE</scope>
</reference>
<reference evidence="4" key="3">
    <citation type="journal article" date="2021" name="Curr. Microbiol.">
        <title>Complete genome of nocamycin-producing strain Saccharothrix syringae NRRL B-16468 reveals the biosynthetic potential for secondary metabolites.</title>
        <authorList>
            <person name="Mo X."/>
            <person name="Yang S."/>
        </authorList>
    </citation>
    <scope>NUCLEOTIDE SEQUENCE [LARGE SCALE GENOMIC DNA]</scope>
    <source>
        <strain evidence="4">ATCC 51364 / DSM 43886 / JCM 6844 / KCTC 9398 / NBRC 14523 / NRRL B-16468 / INA 2240</strain>
    </source>
</reference>
<evidence type="ECO:0000313" key="2">
    <source>
        <dbReference type="EMBL" id="ARS01479.1"/>
    </source>
</evidence>
<evidence type="ECO:0000259" key="1">
    <source>
        <dbReference type="Pfam" id="PF13243"/>
    </source>
</evidence>
<dbReference type="EMBL" id="CP034550">
    <property type="protein sequence ID" value="QFZ19279.1"/>
    <property type="molecule type" value="Genomic_DNA"/>
</dbReference>
<dbReference type="OrthoDB" id="9758578at2"/>
<name>A0A1X9WEQ1_SACSY</name>
<reference evidence="3" key="2">
    <citation type="submission" date="2018-12" db="EMBL/GenBank/DDBJ databases">
        <title>Complete genome of Saccharothrix syringae NRRL B-16468, the nocamycin producer.</title>
        <authorList>
            <person name="Mo X."/>
            <person name="Yang S."/>
        </authorList>
    </citation>
    <scope>NUCLEOTIDE SEQUENCE [LARGE SCALE GENOMIC DNA]</scope>
    <source>
        <strain evidence="3">NRRL B-16468</strain>
    </source>
</reference>
<dbReference type="InterPro" id="IPR032696">
    <property type="entry name" value="SQ_cyclase_C"/>
</dbReference>
<evidence type="ECO:0000313" key="4">
    <source>
        <dbReference type="Proteomes" id="UP000325787"/>
    </source>
</evidence>
<sequence length="487" mass="49894">MTGVAVPATAVDAAVADLVADPSGGLYASTYETGRLVALVPWLAGHDRRVAHLLDTQHPDGSWDGPGGFALVPTLSAVEALLSLGRADVDAAVRRGLGALDRLLAAADRDGLAGTLIPFLIVPALVADINARLGRERLAQPAGADTAALAALRDGGWRNPVSAFYLEIVGPAAAGSPDVPRADGVVGCSAAATAAWLGPVEPAPGGPGAGSARFLAAAQAILGGPVAGLTSMTFFERAWAHRALSWAGVPAERTAALLAGLPADPGAGDVPAAPGFAPDSESSALLLLAAADRDGAIAEPAGLWAYDRGTHFLTTVPVGAPSVITNARVLEALDRYRRQGPADADRYADAVGRLTRHLLDQQAPDGSWQDRWHVSPHYATTSCALALHAAGVAGPVARAADWTRAAQRPDGSWGRWTGTAEETAYALMLLMSVPGDPEPVARGLAFLRGADPTDPHPPLWVGKDLYAPVNLVRAAVLAVLAKGEGRP</sequence>
<proteinExistence type="predicted"/>
<dbReference type="EMBL" id="KY287782">
    <property type="protein sequence ID" value="ARS01479.1"/>
    <property type="molecule type" value="Genomic_DNA"/>
</dbReference>
<dbReference type="Proteomes" id="UP000325787">
    <property type="component" value="Chromosome"/>
</dbReference>
<dbReference type="SUPFAM" id="SSF48239">
    <property type="entry name" value="Terpenoid cyclases/Protein prenyltransferases"/>
    <property type="match status" value="2"/>
</dbReference>
<dbReference type="RefSeq" id="WP_033434618.1">
    <property type="nucleotide sequence ID" value="NZ_CP034550.1"/>
</dbReference>
<dbReference type="UniPathway" id="UPA00337"/>
<dbReference type="AlphaFoldDB" id="A0A1X9WEQ1"/>
<gene>
    <name evidence="3" type="ORF">EKG83_19205</name>
</gene>
<accession>A0A1X9WEQ1</accession>
<organism evidence="2">
    <name type="scientific">Saccharothrix syringae</name>
    <name type="common">Nocardiopsis syringae</name>
    <dbReference type="NCBI Taxonomy" id="103733"/>
    <lineage>
        <taxon>Bacteria</taxon>
        <taxon>Bacillati</taxon>
        <taxon>Actinomycetota</taxon>
        <taxon>Actinomycetes</taxon>
        <taxon>Pseudonocardiales</taxon>
        <taxon>Pseudonocardiaceae</taxon>
        <taxon>Saccharothrix</taxon>
    </lineage>
</organism>
<evidence type="ECO:0000313" key="3">
    <source>
        <dbReference type="EMBL" id="QFZ19279.1"/>
    </source>
</evidence>
<keyword evidence="4" id="KW-1185">Reference proteome</keyword>
<protein>
    <submittedName>
        <fullName evidence="2">NcmF</fullName>
    </submittedName>
</protein>
<dbReference type="Pfam" id="PF13243">
    <property type="entry name" value="SQHop_cyclase_C"/>
    <property type="match status" value="1"/>
</dbReference>
<dbReference type="KEGG" id="ssyi:EKG83_19205"/>